<feature type="region of interest" description="Disordered" evidence="5">
    <location>
        <begin position="25"/>
        <end position="47"/>
    </location>
</feature>
<dbReference type="EMBL" id="JRFJ01000001">
    <property type="protein sequence ID" value="KHJ55512.1"/>
    <property type="molecule type" value="Genomic_DNA"/>
</dbReference>
<dbReference type="STRING" id="370622.LA66_02320"/>
<gene>
    <name evidence="8" type="ORF">LA66_02320</name>
</gene>
<dbReference type="NCBIfam" id="TIGR03874">
    <property type="entry name" value="4cys_cytochr"/>
    <property type="match status" value="1"/>
</dbReference>
<dbReference type="SUPFAM" id="SSF46626">
    <property type="entry name" value="Cytochrome c"/>
    <property type="match status" value="1"/>
</dbReference>
<evidence type="ECO:0000256" key="4">
    <source>
        <dbReference type="PROSITE-ProRule" id="PRU00433"/>
    </source>
</evidence>
<dbReference type="InterPro" id="IPR022411">
    <property type="entry name" value="C-typ_cyt_methanol_metab-rel"/>
</dbReference>
<dbReference type="Pfam" id="PF13442">
    <property type="entry name" value="Cytochrome_CBB3"/>
    <property type="match status" value="1"/>
</dbReference>
<dbReference type="GO" id="GO:0020037">
    <property type="term" value="F:heme binding"/>
    <property type="evidence" value="ECO:0007669"/>
    <property type="project" value="InterPro"/>
</dbReference>
<keyword evidence="2 4" id="KW-0479">Metal-binding</keyword>
<accession>A0A0B1Q9C2</accession>
<dbReference type="PROSITE" id="PS51007">
    <property type="entry name" value="CYTC"/>
    <property type="match status" value="1"/>
</dbReference>
<keyword evidence="6" id="KW-0732">Signal</keyword>
<feature type="domain" description="Cytochrome c" evidence="7">
    <location>
        <begin position="59"/>
        <end position="147"/>
    </location>
</feature>
<feature type="signal peptide" evidence="6">
    <location>
        <begin position="1"/>
        <end position="23"/>
    </location>
</feature>
<dbReference type="GO" id="GO:0046872">
    <property type="term" value="F:metal ion binding"/>
    <property type="evidence" value="ECO:0007669"/>
    <property type="project" value="UniProtKB-KW"/>
</dbReference>
<feature type="chain" id="PRO_5002059760" evidence="6">
    <location>
        <begin position="24"/>
        <end position="182"/>
    </location>
</feature>
<organism evidence="8 9">
    <name type="scientific">Aureimonas altamirensis</name>
    <dbReference type="NCBI Taxonomy" id="370622"/>
    <lineage>
        <taxon>Bacteria</taxon>
        <taxon>Pseudomonadati</taxon>
        <taxon>Pseudomonadota</taxon>
        <taxon>Alphaproteobacteria</taxon>
        <taxon>Hyphomicrobiales</taxon>
        <taxon>Aurantimonadaceae</taxon>
        <taxon>Aureimonas</taxon>
    </lineage>
</organism>
<evidence type="ECO:0000256" key="2">
    <source>
        <dbReference type="ARBA" id="ARBA00022723"/>
    </source>
</evidence>
<dbReference type="Proteomes" id="UP000030826">
    <property type="component" value="Unassembled WGS sequence"/>
</dbReference>
<dbReference type="InterPro" id="IPR036909">
    <property type="entry name" value="Cyt_c-like_dom_sf"/>
</dbReference>
<dbReference type="GO" id="GO:0009055">
    <property type="term" value="F:electron transfer activity"/>
    <property type="evidence" value="ECO:0007669"/>
    <property type="project" value="InterPro"/>
</dbReference>
<evidence type="ECO:0000313" key="9">
    <source>
        <dbReference type="Proteomes" id="UP000030826"/>
    </source>
</evidence>
<dbReference type="Gene3D" id="1.10.760.10">
    <property type="entry name" value="Cytochrome c-like domain"/>
    <property type="match status" value="1"/>
</dbReference>
<comment type="caution">
    <text evidence="8">The sequence shown here is derived from an EMBL/GenBank/DDBJ whole genome shotgun (WGS) entry which is preliminary data.</text>
</comment>
<protein>
    <submittedName>
        <fullName evidence="8">Cytochrome C</fullName>
    </submittedName>
</protein>
<proteinExistence type="predicted"/>
<keyword evidence="3 4" id="KW-0408">Iron</keyword>
<evidence type="ECO:0000256" key="3">
    <source>
        <dbReference type="ARBA" id="ARBA00023004"/>
    </source>
</evidence>
<evidence type="ECO:0000259" key="7">
    <source>
        <dbReference type="PROSITE" id="PS51007"/>
    </source>
</evidence>
<name>A0A0B1Q9C2_9HYPH</name>
<sequence length="182" mass="19561">MSMKRVIMAFAGVVLLTMGTASAQQPSAHPSLDTVNNGAEATEGEDGKFVDSAGVPTYSLQADGTADFYTWRGYKKYTANCMQCHGPDGQGSSFAPNLTDSLKQMDYYAFTGVVVGGQQNVWNTSGNSVMPAWGEDKNVMCYLDAIYVYLRARTDGVVGKGEPKRPPINESARAAENECLGF</sequence>
<keyword evidence="1 4" id="KW-0349">Heme</keyword>
<evidence type="ECO:0000256" key="6">
    <source>
        <dbReference type="SAM" id="SignalP"/>
    </source>
</evidence>
<evidence type="ECO:0000256" key="1">
    <source>
        <dbReference type="ARBA" id="ARBA00022617"/>
    </source>
</evidence>
<evidence type="ECO:0000256" key="5">
    <source>
        <dbReference type="SAM" id="MobiDB-lite"/>
    </source>
</evidence>
<dbReference type="AlphaFoldDB" id="A0A0B1Q9C2"/>
<reference evidence="8 9" key="1">
    <citation type="submission" date="2014-09" db="EMBL/GenBank/DDBJ databases">
        <title>Isolation and characterization of Aurantimonas altamirensis ON-56566 from clinical sample following a dog bite.</title>
        <authorList>
            <person name="Eshaghi A."/>
            <person name="Li A."/>
            <person name="Shahinas D."/>
            <person name="Bahn P."/>
            <person name="Kus J.V."/>
            <person name="Patel S.N."/>
        </authorList>
    </citation>
    <scope>NUCLEOTIDE SEQUENCE [LARGE SCALE GENOMIC DNA]</scope>
    <source>
        <strain evidence="8 9">ON-56566</strain>
    </source>
</reference>
<evidence type="ECO:0000313" key="8">
    <source>
        <dbReference type="EMBL" id="KHJ55512.1"/>
    </source>
</evidence>
<dbReference type="InterPro" id="IPR009056">
    <property type="entry name" value="Cyt_c-like_dom"/>
</dbReference>
<feature type="compositionally biased region" description="Polar residues" evidence="5">
    <location>
        <begin position="25"/>
        <end position="39"/>
    </location>
</feature>